<dbReference type="FunFam" id="3.30.70.2740:FF:000001">
    <property type="entry name" value="D-lactate dehydrogenase mitochondrial"/>
    <property type="match status" value="1"/>
</dbReference>
<keyword evidence="7" id="KW-0560">Oxidoreductase</keyword>
<reference evidence="15" key="1">
    <citation type="submission" date="2014-02" db="EMBL/GenBank/DDBJ databases">
        <authorList>
            <person name="Genoscope - CEA"/>
        </authorList>
    </citation>
    <scope>NUCLEOTIDE SEQUENCE</scope>
    <source>
        <strain evidence="15">LS3</strain>
    </source>
</reference>
<dbReference type="PROSITE" id="PS51387">
    <property type="entry name" value="FAD_PCMH"/>
    <property type="match status" value="1"/>
</dbReference>
<dbReference type="PhylomeDB" id="A0A060T5Z6"/>
<feature type="compositionally biased region" description="Low complexity" evidence="12">
    <location>
        <begin position="66"/>
        <end position="80"/>
    </location>
</feature>
<dbReference type="AlphaFoldDB" id="A0A060T5Z6"/>
<evidence type="ECO:0000256" key="5">
    <source>
        <dbReference type="ARBA" id="ARBA00022827"/>
    </source>
</evidence>
<keyword evidence="6" id="KW-0809">Transit peptide</keyword>
<keyword evidence="4" id="KW-0285">Flavoprotein</keyword>
<feature type="domain" description="FAD-binding PCMH-type" evidence="14">
    <location>
        <begin position="132"/>
        <end position="310"/>
    </location>
</feature>
<dbReference type="SUPFAM" id="SSF56176">
    <property type="entry name" value="FAD-binding/transporter-associated domain-like"/>
    <property type="match status" value="1"/>
</dbReference>
<accession>A0A060T5Z6</accession>
<dbReference type="GO" id="GO:0005739">
    <property type="term" value="C:mitochondrion"/>
    <property type="evidence" value="ECO:0007669"/>
    <property type="project" value="UniProtKB-SubCell"/>
</dbReference>
<keyword evidence="13" id="KW-1133">Transmembrane helix</keyword>
<keyword evidence="13" id="KW-0472">Membrane</keyword>
<dbReference type="Pfam" id="PF01565">
    <property type="entry name" value="FAD_binding_4"/>
    <property type="match status" value="1"/>
</dbReference>
<dbReference type="EMBL" id="HG937692">
    <property type="protein sequence ID" value="CDP36388.1"/>
    <property type="molecule type" value="Genomic_DNA"/>
</dbReference>
<keyword evidence="5" id="KW-0274">FAD</keyword>
<comment type="catalytic activity">
    <reaction evidence="10">
        <text>(R)-lactate + 2 Fe(III)-[cytochrome c] = 2 Fe(II)-[cytochrome c] + pyruvate + 2 H(+)</text>
        <dbReference type="Rhea" id="RHEA:13521"/>
        <dbReference type="Rhea" id="RHEA-COMP:10350"/>
        <dbReference type="Rhea" id="RHEA-COMP:14399"/>
        <dbReference type="ChEBI" id="CHEBI:15361"/>
        <dbReference type="ChEBI" id="CHEBI:15378"/>
        <dbReference type="ChEBI" id="CHEBI:16004"/>
        <dbReference type="ChEBI" id="CHEBI:29033"/>
        <dbReference type="ChEBI" id="CHEBI:29034"/>
        <dbReference type="EC" id="1.1.2.4"/>
    </reaction>
</comment>
<gene>
    <name evidence="15" type="ORF">GNLVRS02_ARAD1B11814g</name>
</gene>
<keyword evidence="8" id="KW-0496">Mitochondrion</keyword>
<evidence type="ECO:0000313" key="15">
    <source>
        <dbReference type="EMBL" id="CDP36388.1"/>
    </source>
</evidence>
<dbReference type="GO" id="GO:0071949">
    <property type="term" value="F:FAD binding"/>
    <property type="evidence" value="ECO:0007669"/>
    <property type="project" value="InterPro"/>
</dbReference>
<reference evidence="15" key="2">
    <citation type="submission" date="2014-06" db="EMBL/GenBank/DDBJ databases">
        <title>The complete genome of Blastobotrys (Arxula) adeninivorans LS3 - a yeast of biotechnological interest.</title>
        <authorList>
            <person name="Kunze G."/>
            <person name="Gaillardin C."/>
            <person name="Czernicka M."/>
            <person name="Durrens P."/>
            <person name="Martin T."/>
            <person name="Boer E."/>
            <person name="Gabaldon T."/>
            <person name="Cruz J."/>
            <person name="Talla E."/>
            <person name="Marck C."/>
            <person name="Goffeau A."/>
            <person name="Barbe V."/>
            <person name="Baret P."/>
            <person name="Baronian K."/>
            <person name="Beier S."/>
            <person name="Bleykasten C."/>
            <person name="Bode R."/>
            <person name="Casaregola S."/>
            <person name="Despons L."/>
            <person name="Fairhead C."/>
            <person name="Giersberg M."/>
            <person name="Gierski P."/>
            <person name="Hahnel U."/>
            <person name="Hartmann A."/>
            <person name="Jankowska D."/>
            <person name="Jubin C."/>
            <person name="Jung P."/>
            <person name="Lafontaine I."/>
            <person name="Leh-Louis V."/>
            <person name="Lemaire M."/>
            <person name="Marcet-Houben M."/>
            <person name="Mascher M."/>
            <person name="Morel G."/>
            <person name="Richard G.-F."/>
            <person name="Riechen J."/>
            <person name="Sacerdot C."/>
            <person name="Sarkar A."/>
            <person name="Savel G."/>
            <person name="Schacherer J."/>
            <person name="Sherman D."/>
            <person name="Straub M.-L."/>
            <person name="Stein N."/>
            <person name="Thierry A."/>
            <person name="Trautwein-Schult A."/>
            <person name="Westhof E."/>
            <person name="Worch S."/>
            <person name="Dujon B."/>
            <person name="Souciet J.-L."/>
            <person name="Wincker P."/>
            <person name="Scholz U."/>
            <person name="Neuveglise N."/>
        </authorList>
    </citation>
    <scope>NUCLEOTIDE SEQUENCE</scope>
    <source>
        <strain evidence="15">LS3</strain>
    </source>
</reference>
<dbReference type="FunFam" id="3.30.465.10:FF:000014">
    <property type="entry name" value="D-lactate dehydrogenase (Cytochrome), putative"/>
    <property type="match status" value="1"/>
</dbReference>
<dbReference type="Gene3D" id="3.30.465.10">
    <property type="match status" value="1"/>
</dbReference>
<evidence type="ECO:0000256" key="1">
    <source>
        <dbReference type="ARBA" id="ARBA00001974"/>
    </source>
</evidence>
<evidence type="ECO:0000256" key="11">
    <source>
        <dbReference type="ARBA" id="ARBA00083446"/>
    </source>
</evidence>
<sequence length="564" mass="61104">MYHLARSALRARGRSLPRTARRFQSTNSQSIPSGTAIGLIISGSILGSVGVYVAQKGKPTKGQAVQQSTKQSFPSSSTSPLDQLQVPEYGSKEDQEKAFAEITAIVGKDQIVRDKEQLDNHSDTVWSTHHAKDHERPGVVVYPSSTEEVSKIMKVAHKYRVPVTAFSGGTSLEGHFTPSFGGISLDFQRMDQVLAIHKDDLDAVVQPAVGWEALNEVLDDYDLFFAPDPGPGAQIGGMIGTSCSGTNAARYGTMKENVVNLTVVLADGTVIKTRQRPRKSSAGYNLTGLFVGSEGTLGIVTEATVKLVPKPKNETVSVVGFTSVRDAADVVSEIVQHGINVAAVELLDEKALESINKAKSTSRTWEETPTLFFKFNGTKRSVEDQIDTVRRIASTHGSVSFDFAQNKEEADELWSARKHALWSTIESAPEGSNVWTTDVAVPVSQLPEVVAQTKKDIVQSGLEGSTIVGHVGDGNFHAILAYNPETQKEIVEGVVHRMVKRALEVEGTCTGEHGVGEGKKPYLEHELSVEAVDAMRRLKKAFDPLSILNPDKVVTVNPRIDSNH</sequence>
<evidence type="ECO:0000256" key="3">
    <source>
        <dbReference type="ARBA" id="ARBA00008000"/>
    </source>
</evidence>
<name>A0A060T5Z6_BLAAD</name>
<dbReference type="InterPro" id="IPR004113">
    <property type="entry name" value="FAD-bd_oxidored_4_C"/>
</dbReference>
<proteinExistence type="inferred from homology"/>
<dbReference type="GO" id="GO:0008720">
    <property type="term" value="F:D-lactate dehydrogenase (NAD+) activity"/>
    <property type="evidence" value="ECO:0007669"/>
    <property type="project" value="TreeGrafter"/>
</dbReference>
<dbReference type="PANTHER" id="PTHR11748">
    <property type="entry name" value="D-LACTATE DEHYDROGENASE"/>
    <property type="match status" value="1"/>
</dbReference>
<keyword evidence="13" id="KW-0812">Transmembrane</keyword>
<evidence type="ECO:0000256" key="9">
    <source>
        <dbReference type="ARBA" id="ARBA00038897"/>
    </source>
</evidence>
<evidence type="ECO:0000256" key="2">
    <source>
        <dbReference type="ARBA" id="ARBA00004173"/>
    </source>
</evidence>
<dbReference type="PANTHER" id="PTHR11748:SF111">
    <property type="entry name" value="D-LACTATE DEHYDROGENASE, MITOCHONDRIAL-RELATED"/>
    <property type="match status" value="1"/>
</dbReference>
<dbReference type="InterPro" id="IPR016166">
    <property type="entry name" value="FAD-bd_PCMH"/>
</dbReference>
<feature type="region of interest" description="Disordered" evidence="12">
    <location>
        <begin position="60"/>
        <end position="83"/>
    </location>
</feature>
<evidence type="ECO:0000256" key="13">
    <source>
        <dbReference type="SAM" id="Phobius"/>
    </source>
</evidence>
<dbReference type="InterPro" id="IPR016171">
    <property type="entry name" value="Vanillyl_alc_oxidase_C-sub2"/>
</dbReference>
<evidence type="ECO:0000256" key="6">
    <source>
        <dbReference type="ARBA" id="ARBA00022946"/>
    </source>
</evidence>
<dbReference type="FunFam" id="1.10.45.10:FF:000001">
    <property type="entry name" value="D-lactate dehydrogenase mitochondrial"/>
    <property type="match status" value="1"/>
</dbReference>
<dbReference type="GO" id="GO:0004458">
    <property type="term" value="F:D-lactate dehydrogenase (cytochrome) activity"/>
    <property type="evidence" value="ECO:0007669"/>
    <property type="project" value="UniProtKB-EC"/>
</dbReference>
<dbReference type="InterPro" id="IPR036318">
    <property type="entry name" value="FAD-bd_PCMH-like_sf"/>
</dbReference>
<dbReference type="Gene3D" id="1.10.45.10">
    <property type="entry name" value="Vanillyl-alcohol Oxidase, Chain A, domain 4"/>
    <property type="match status" value="1"/>
</dbReference>
<dbReference type="InterPro" id="IPR016169">
    <property type="entry name" value="FAD-bd_PCMH_sub2"/>
</dbReference>
<dbReference type="SUPFAM" id="SSF55103">
    <property type="entry name" value="FAD-linked oxidases, C-terminal domain"/>
    <property type="match status" value="1"/>
</dbReference>
<organism evidence="15">
    <name type="scientific">Blastobotrys adeninivorans</name>
    <name type="common">Yeast</name>
    <name type="synonym">Arxula adeninivorans</name>
    <dbReference type="NCBI Taxonomy" id="409370"/>
    <lineage>
        <taxon>Eukaryota</taxon>
        <taxon>Fungi</taxon>
        <taxon>Dikarya</taxon>
        <taxon>Ascomycota</taxon>
        <taxon>Saccharomycotina</taxon>
        <taxon>Dipodascomycetes</taxon>
        <taxon>Dipodascales</taxon>
        <taxon>Trichomonascaceae</taxon>
        <taxon>Blastobotrys</taxon>
    </lineage>
</organism>
<comment type="subcellular location">
    <subcellularLocation>
        <location evidence="2">Mitochondrion</location>
    </subcellularLocation>
</comment>
<dbReference type="Pfam" id="PF02913">
    <property type="entry name" value="FAD-oxidase_C"/>
    <property type="match status" value="1"/>
</dbReference>
<evidence type="ECO:0000256" key="8">
    <source>
        <dbReference type="ARBA" id="ARBA00023128"/>
    </source>
</evidence>
<dbReference type="EC" id="1.1.2.4" evidence="9"/>
<dbReference type="GO" id="GO:1903457">
    <property type="term" value="P:lactate catabolic process"/>
    <property type="evidence" value="ECO:0007669"/>
    <property type="project" value="TreeGrafter"/>
</dbReference>
<evidence type="ECO:0000256" key="10">
    <source>
        <dbReference type="ARBA" id="ARBA00051436"/>
    </source>
</evidence>
<dbReference type="Gene3D" id="3.30.70.2740">
    <property type="match status" value="1"/>
</dbReference>
<feature type="transmembrane region" description="Helical" evidence="13">
    <location>
        <begin position="31"/>
        <end position="54"/>
    </location>
</feature>
<evidence type="ECO:0000259" key="14">
    <source>
        <dbReference type="PROSITE" id="PS51387"/>
    </source>
</evidence>
<protein>
    <recommendedName>
        <fullName evidence="9">D-lactate dehydrogenase (cytochrome)</fullName>
        <ecNumber evidence="9">1.1.2.4</ecNumber>
    </recommendedName>
    <alternativeName>
        <fullName evidence="11">D-lactate ferricytochrome C oxidoreductase</fullName>
    </alternativeName>
</protein>
<dbReference type="InterPro" id="IPR006094">
    <property type="entry name" value="Oxid_FAD_bind_N"/>
</dbReference>
<comment type="cofactor">
    <cofactor evidence="1">
        <name>FAD</name>
        <dbReference type="ChEBI" id="CHEBI:57692"/>
    </cofactor>
</comment>
<comment type="similarity">
    <text evidence="3">Belongs to the FAD-binding oxidoreductase/transferase type 4 family.</text>
</comment>
<dbReference type="InterPro" id="IPR016164">
    <property type="entry name" value="FAD-linked_Oxase-like_C"/>
</dbReference>
<evidence type="ECO:0000256" key="12">
    <source>
        <dbReference type="SAM" id="MobiDB-lite"/>
    </source>
</evidence>
<evidence type="ECO:0000256" key="7">
    <source>
        <dbReference type="ARBA" id="ARBA00023002"/>
    </source>
</evidence>
<evidence type="ECO:0000256" key="4">
    <source>
        <dbReference type="ARBA" id="ARBA00022630"/>
    </source>
</evidence>